<evidence type="ECO:0000313" key="2">
    <source>
        <dbReference type="EMBL" id="AZN39297.1"/>
    </source>
</evidence>
<keyword evidence="3" id="KW-1185">Reference proteome</keyword>
<dbReference type="EMBL" id="CP034437">
    <property type="protein sequence ID" value="AZN39297.1"/>
    <property type="molecule type" value="Genomic_DNA"/>
</dbReference>
<dbReference type="SUPFAM" id="SSF46955">
    <property type="entry name" value="Putative DNA-binding domain"/>
    <property type="match status" value="1"/>
</dbReference>
<dbReference type="InterPro" id="IPR000551">
    <property type="entry name" value="MerR-type_HTH_dom"/>
</dbReference>
<evidence type="ECO:0000313" key="3">
    <source>
        <dbReference type="Proteomes" id="UP000272528"/>
    </source>
</evidence>
<dbReference type="KEGG" id="palb:EJC50_06200"/>
<protein>
    <submittedName>
        <fullName evidence="2">MerR family transcriptional regulator</fullName>
    </submittedName>
</protein>
<feature type="domain" description="HTH merR-type" evidence="1">
    <location>
        <begin position="7"/>
        <end position="66"/>
    </location>
</feature>
<dbReference type="Pfam" id="PF13411">
    <property type="entry name" value="MerR_1"/>
    <property type="match status" value="1"/>
</dbReference>
<name>A0A3S9A0J0_9BACL</name>
<dbReference type="Gene3D" id="1.10.1660.10">
    <property type="match status" value="1"/>
</dbReference>
<reference evidence="3" key="1">
    <citation type="submission" date="2018-12" db="EMBL/GenBank/DDBJ databases">
        <title>Genome sequence of Peanibacillus sp.</title>
        <authorList>
            <person name="Subramani G."/>
            <person name="Srinivasan S."/>
            <person name="Kim M.K."/>
        </authorList>
    </citation>
    <scope>NUCLEOTIDE SEQUENCE [LARGE SCALE GENOMIC DNA]</scope>
    <source>
        <strain evidence="3">18JY67-1</strain>
    </source>
</reference>
<proteinExistence type="predicted"/>
<dbReference type="Proteomes" id="UP000272528">
    <property type="component" value="Chromosome"/>
</dbReference>
<organism evidence="2 3">
    <name type="scientific">Paenibacillus albus</name>
    <dbReference type="NCBI Taxonomy" id="2495582"/>
    <lineage>
        <taxon>Bacteria</taxon>
        <taxon>Bacillati</taxon>
        <taxon>Bacillota</taxon>
        <taxon>Bacilli</taxon>
        <taxon>Bacillales</taxon>
        <taxon>Paenibacillaceae</taxon>
        <taxon>Paenibacillus</taxon>
    </lineage>
</organism>
<dbReference type="AlphaFoldDB" id="A0A3S9A0J0"/>
<evidence type="ECO:0000259" key="1">
    <source>
        <dbReference type="Pfam" id="PF13411"/>
    </source>
</evidence>
<dbReference type="OrthoDB" id="2991292at2"/>
<sequence length="191" mass="21350">MMELVKSKDAAESLNVSQTTVKRWASHFPHYFQKDRFGHYIFTQKDLAMLGLIKAALENGETMDQIVLPEPEPEPKQALAAQQPMNQAMLEVAASSAAAPEETDLLARICYVERRLDQKADEVVAAQVLQHREEIDELRRMVDQLVESIETARRPASPLAEISAAAAETAAATTGLPSRKRGLFRSLFVWF</sequence>
<dbReference type="RefSeq" id="WP_126013733.1">
    <property type="nucleotide sequence ID" value="NZ_CP034437.1"/>
</dbReference>
<gene>
    <name evidence="2" type="ORF">EJC50_06200</name>
</gene>
<dbReference type="InterPro" id="IPR009061">
    <property type="entry name" value="DNA-bd_dom_put_sf"/>
</dbReference>
<dbReference type="GO" id="GO:0003677">
    <property type="term" value="F:DNA binding"/>
    <property type="evidence" value="ECO:0007669"/>
    <property type="project" value="InterPro"/>
</dbReference>
<dbReference type="GO" id="GO:0006355">
    <property type="term" value="P:regulation of DNA-templated transcription"/>
    <property type="evidence" value="ECO:0007669"/>
    <property type="project" value="InterPro"/>
</dbReference>
<accession>A0A3S9A0J0</accession>